<dbReference type="GO" id="GO:0005886">
    <property type="term" value="C:plasma membrane"/>
    <property type="evidence" value="ECO:0007669"/>
    <property type="project" value="TreeGrafter"/>
</dbReference>
<keyword evidence="4" id="KW-1185">Reference proteome</keyword>
<feature type="region of interest" description="Disordered" evidence="1">
    <location>
        <begin position="213"/>
        <end position="235"/>
    </location>
</feature>
<dbReference type="InterPro" id="IPR040387">
    <property type="entry name" value="RIN4/NOI4"/>
</dbReference>
<accession>A0AAE1MJL4</accession>
<gene>
    <name evidence="3" type="ORF">QN277_023269</name>
</gene>
<dbReference type="AlphaFoldDB" id="A0AAE1MJL4"/>
<dbReference type="Proteomes" id="UP001293593">
    <property type="component" value="Unassembled WGS sequence"/>
</dbReference>
<feature type="compositionally biased region" description="Polar residues" evidence="1">
    <location>
        <begin position="68"/>
        <end position="83"/>
    </location>
</feature>
<organism evidence="3 4">
    <name type="scientific">Acacia crassicarpa</name>
    <name type="common">northern wattle</name>
    <dbReference type="NCBI Taxonomy" id="499986"/>
    <lineage>
        <taxon>Eukaryota</taxon>
        <taxon>Viridiplantae</taxon>
        <taxon>Streptophyta</taxon>
        <taxon>Embryophyta</taxon>
        <taxon>Tracheophyta</taxon>
        <taxon>Spermatophyta</taxon>
        <taxon>Magnoliopsida</taxon>
        <taxon>eudicotyledons</taxon>
        <taxon>Gunneridae</taxon>
        <taxon>Pentapetalae</taxon>
        <taxon>rosids</taxon>
        <taxon>fabids</taxon>
        <taxon>Fabales</taxon>
        <taxon>Fabaceae</taxon>
        <taxon>Caesalpinioideae</taxon>
        <taxon>mimosoid clade</taxon>
        <taxon>Acacieae</taxon>
        <taxon>Acacia</taxon>
    </lineage>
</organism>
<evidence type="ECO:0000256" key="1">
    <source>
        <dbReference type="SAM" id="MobiDB-lite"/>
    </source>
</evidence>
<reference evidence="3" key="1">
    <citation type="submission" date="2023-10" db="EMBL/GenBank/DDBJ databases">
        <title>Chromosome-level genome of the transformable northern wattle, Acacia crassicarpa.</title>
        <authorList>
            <person name="Massaro I."/>
            <person name="Sinha N.R."/>
            <person name="Poethig S."/>
            <person name="Leichty A.R."/>
        </authorList>
    </citation>
    <scope>NUCLEOTIDE SEQUENCE</scope>
    <source>
        <strain evidence="3">Acra3RX</strain>
        <tissue evidence="3">Leaf</tissue>
    </source>
</reference>
<feature type="compositionally biased region" description="Polar residues" evidence="1">
    <location>
        <begin position="51"/>
        <end position="60"/>
    </location>
</feature>
<dbReference type="EMBL" id="JAWXYG010000006">
    <property type="protein sequence ID" value="KAK4270202.1"/>
    <property type="molecule type" value="Genomic_DNA"/>
</dbReference>
<sequence length="248" mass="26883">MAQRPQVPRFGGWTNEDNVPYTAYFEKARKDRTGSRMNPNAPEGNPDLVHDNNSSSSNLPPTEPMVNSEDQTGQGSERSTLELQKSKDDAVLKPSTDSPARHDNMGNSSGNDSADIRQKPARLGAGSEYSVDRSPLHRLAKTPGRDSPSLEGRKNSNDSSHGTPGRSRLRTPTRGDESPDKAAAVPRFGAWDENDPASADGFTQLFNKVREERAGAGQAPGTPTPRPYVAGNQDTNDKAKSCCFGWFN</sequence>
<dbReference type="PANTHER" id="PTHR33159:SF6">
    <property type="entry name" value="RPM1-INTERACTING PROTEIN 4"/>
    <property type="match status" value="1"/>
</dbReference>
<comment type="caution">
    <text evidence="3">The sequence shown here is derived from an EMBL/GenBank/DDBJ whole genome shotgun (WGS) entry which is preliminary data.</text>
</comment>
<feature type="region of interest" description="Disordered" evidence="1">
    <location>
        <begin position="1"/>
        <end position="184"/>
    </location>
</feature>
<name>A0AAE1MJL4_9FABA</name>
<dbReference type="Pfam" id="PF05627">
    <property type="entry name" value="AvrRpt-cleavage"/>
    <property type="match status" value="2"/>
</dbReference>
<protein>
    <recommendedName>
        <fullName evidence="2">RIN4 pathogenic type III effector avirulence factor Avr cleavage site domain-containing protein</fullName>
    </recommendedName>
</protein>
<evidence type="ECO:0000313" key="3">
    <source>
        <dbReference type="EMBL" id="KAK4270202.1"/>
    </source>
</evidence>
<evidence type="ECO:0000259" key="2">
    <source>
        <dbReference type="Pfam" id="PF05627"/>
    </source>
</evidence>
<feature type="domain" description="RIN4 pathogenic type III effector avirulence factor Avr cleavage site" evidence="2">
    <location>
        <begin position="181"/>
        <end position="213"/>
    </location>
</feature>
<dbReference type="PANTHER" id="PTHR33159">
    <property type="entry name" value="RPM1-INTERACTING PROTEIN 4 (RIN4) FAMILY PROTEIN"/>
    <property type="match status" value="1"/>
</dbReference>
<dbReference type="InterPro" id="IPR008700">
    <property type="entry name" value="TypeIII_avirulence_cleave"/>
</dbReference>
<evidence type="ECO:0000313" key="4">
    <source>
        <dbReference type="Proteomes" id="UP001293593"/>
    </source>
</evidence>
<feature type="domain" description="RIN4 pathogenic type III effector avirulence factor Avr cleavage site" evidence="2">
    <location>
        <begin position="4"/>
        <end position="32"/>
    </location>
</feature>
<proteinExistence type="predicted"/>